<dbReference type="InterPro" id="IPR027417">
    <property type="entry name" value="P-loop_NTPase"/>
</dbReference>
<dbReference type="GO" id="GO:0005886">
    <property type="term" value="C:plasma membrane"/>
    <property type="evidence" value="ECO:0007669"/>
    <property type="project" value="UniProtKB-SubCell"/>
</dbReference>
<protein>
    <submittedName>
        <fullName evidence="11">ABC-type polar amino acid transport system, ATPase component</fullName>
    </submittedName>
</protein>
<dbReference type="InterPro" id="IPR003593">
    <property type="entry name" value="AAA+_ATPase"/>
</dbReference>
<sequence length="292" mass="32512">MKKPIIGNTPAQAEYLVDARHVSKHFGTLKVLDDVSLAVRKSEVTCIIGPSGSGKSTLLRSLAFLEEYSEGEIYIEGELLGYVTERNGKRVRARQAEINRVRRNVGMVFQQFNLWPHMTAMENVAEALVRVRKLPKAEAHKRALAMLDKVGLADRANNHPARLSGGQQQRVAIARALAMEPHIMLFDEPTSALDPELVGEVLQVMKNLANDGMTMVIVTHEMGFAAQVADTVMFIDHGKIAAQGSPEDVFHNAQQPRLRQFLQNYLDRNAFWTRREDPAAGTMPVATESSRM</sequence>
<evidence type="ECO:0000256" key="4">
    <source>
        <dbReference type="ARBA" id="ARBA00022475"/>
    </source>
</evidence>
<dbReference type="EMBL" id="NBTZ01000100">
    <property type="protein sequence ID" value="OTP71751.1"/>
    <property type="molecule type" value="Genomic_DNA"/>
</dbReference>
<dbReference type="AlphaFoldDB" id="A0A242MKR8"/>
<evidence type="ECO:0000256" key="9">
    <source>
        <dbReference type="ARBA" id="ARBA00023136"/>
    </source>
</evidence>
<dbReference type="InterPro" id="IPR003439">
    <property type="entry name" value="ABC_transporter-like_ATP-bd"/>
</dbReference>
<evidence type="ECO:0000256" key="3">
    <source>
        <dbReference type="ARBA" id="ARBA00022448"/>
    </source>
</evidence>
<evidence type="ECO:0000256" key="6">
    <source>
        <dbReference type="ARBA" id="ARBA00022741"/>
    </source>
</evidence>
<dbReference type="InterPro" id="IPR050086">
    <property type="entry name" value="MetN_ABC_transporter-like"/>
</dbReference>
<dbReference type="Proteomes" id="UP000195221">
    <property type="component" value="Unassembled WGS sequence"/>
</dbReference>
<name>A0A242MKR8_CABSO</name>
<evidence type="ECO:0000256" key="7">
    <source>
        <dbReference type="ARBA" id="ARBA00022840"/>
    </source>
</evidence>
<dbReference type="PROSITE" id="PS50893">
    <property type="entry name" value="ABC_TRANSPORTER_2"/>
    <property type="match status" value="1"/>
</dbReference>
<keyword evidence="5" id="KW-0997">Cell inner membrane</keyword>
<evidence type="ECO:0000256" key="5">
    <source>
        <dbReference type="ARBA" id="ARBA00022519"/>
    </source>
</evidence>
<dbReference type="InterPro" id="IPR017871">
    <property type="entry name" value="ABC_transporter-like_CS"/>
</dbReference>
<dbReference type="SUPFAM" id="SSF52540">
    <property type="entry name" value="P-loop containing nucleoside triphosphate hydrolases"/>
    <property type="match status" value="1"/>
</dbReference>
<dbReference type="InterPro" id="IPR030679">
    <property type="entry name" value="ABC_ATPase_HisP-typ"/>
</dbReference>
<gene>
    <name evidence="11" type="ORF">PAMC26577_22600</name>
</gene>
<dbReference type="Pfam" id="PF00005">
    <property type="entry name" value="ABC_tran"/>
    <property type="match status" value="1"/>
</dbReference>
<evidence type="ECO:0000256" key="8">
    <source>
        <dbReference type="ARBA" id="ARBA00022970"/>
    </source>
</evidence>
<dbReference type="RefSeq" id="WP_075359486.1">
    <property type="nucleotide sequence ID" value="NZ_MSRG01000074.1"/>
</dbReference>
<dbReference type="PANTHER" id="PTHR43166:SF9">
    <property type="entry name" value="GLUTAMATE_ASPARTATE IMPORT ATP-BINDING PROTEIN GLTL"/>
    <property type="match status" value="1"/>
</dbReference>
<comment type="caution">
    <text evidence="11">The sequence shown here is derived from an EMBL/GenBank/DDBJ whole genome shotgun (WGS) entry which is preliminary data.</text>
</comment>
<comment type="similarity">
    <text evidence="2">Belongs to the ABC transporter superfamily.</text>
</comment>
<feature type="domain" description="ABC transporter" evidence="10">
    <location>
        <begin position="17"/>
        <end position="262"/>
    </location>
</feature>
<evidence type="ECO:0000256" key="1">
    <source>
        <dbReference type="ARBA" id="ARBA00004202"/>
    </source>
</evidence>
<accession>A0A242MKR8</accession>
<comment type="subcellular location">
    <subcellularLocation>
        <location evidence="1">Cell membrane</location>
        <topology evidence="1">Peripheral membrane protein</topology>
    </subcellularLocation>
</comment>
<dbReference type="GO" id="GO:0005524">
    <property type="term" value="F:ATP binding"/>
    <property type="evidence" value="ECO:0007669"/>
    <property type="project" value="UniProtKB-KW"/>
</dbReference>
<dbReference type="FunFam" id="3.40.50.300:FF:000020">
    <property type="entry name" value="Amino acid ABC transporter ATP-binding component"/>
    <property type="match status" value="1"/>
</dbReference>
<dbReference type="GO" id="GO:0016887">
    <property type="term" value="F:ATP hydrolysis activity"/>
    <property type="evidence" value="ECO:0007669"/>
    <property type="project" value="InterPro"/>
</dbReference>
<reference evidence="11 12" key="1">
    <citation type="submission" date="2017-03" db="EMBL/GenBank/DDBJ databases">
        <title>Genome analysis of strain PAMC 26577.</title>
        <authorList>
            <person name="Oh H.-M."/>
            <person name="Yang J.-A."/>
        </authorList>
    </citation>
    <scope>NUCLEOTIDE SEQUENCE [LARGE SCALE GENOMIC DNA]</scope>
    <source>
        <strain evidence="11 12">PAMC 26577</strain>
    </source>
</reference>
<organism evidence="11 12">
    <name type="scientific">Caballeronia sordidicola</name>
    <name type="common">Burkholderia sordidicola</name>
    <dbReference type="NCBI Taxonomy" id="196367"/>
    <lineage>
        <taxon>Bacteria</taxon>
        <taxon>Pseudomonadati</taxon>
        <taxon>Pseudomonadota</taxon>
        <taxon>Betaproteobacteria</taxon>
        <taxon>Burkholderiales</taxon>
        <taxon>Burkholderiaceae</taxon>
        <taxon>Caballeronia</taxon>
    </lineage>
</organism>
<proteinExistence type="inferred from homology"/>
<keyword evidence="6" id="KW-0547">Nucleotide-binding</keyword>
<keyword evidence="3" id="KW-0813">Transport</keyword>
<evidence type="ECO:0000313" key="11">
    <source>
        <dbReference type="EMBL" id="OTP71751.1"/>
    </source>
</evidence>
<keyword evidence="4" id="KW-1003">Cell membrane</keyword>
<evidence type="ECO:0000259" key="10">
    <source>
        <dbReference type="PROSITE" id="PS50893"/>
    </source>
</evidence>
<keyword evidence="7" id="KW-0067">ATP-binding</keyword>
<evidence type="ECO:0000256" key="2">
    <source>
        <dbReference type="ARBA" id="ARBA00005417"/>
    </source>
</evidence>
<dbReference type="PANTHER" id="PTHR43166">
    <property type="entry name" value="AMINO ACID IMPORT ATP-BINDING PROTEIN"/>
    <property type="match status" value="1"/>
</dbReference>
<evidence type="ECO:0000313" key="12">
    <source>
        <dbReference type="Proteomes" id="UP000195221"/>
    </source>
</evidence>
<keyword evidence="9" id="KW-0472">Membrane</keyword>
<dbReference type="CDD" id="cd03262">
    <property type="entry name" value="ABC_HisP_GlnQ"/>
    <property type="match status" value="1"/>
</dbReference>
<dbReference type="GO" id="GO:0015424">
    <property type="term" value="F:ABC-type amino acid transporter activity"/>
    <property type="evidence" value="ECO:0007669"/>
    <property type="project" value="InterPro"/>
</dbReference>
<dbReference type="PROSITE" id="PS00211">
    <property type="entry name" value="ABC_TRANSPORTER_1"/>
    <property type="match status" value="1"/>
</dbReference>
<dbReference type="SMART" id="SM00382">
    <property type="entry name" value="AAA"/>
    <property type="match status" value="1"/>
</dbReference>
<dbReference type="Gene3D" id="3.40.50.300">
    <property type="entry name" value="P-loop containing nucleotide triphosphate hydrolases"/>
    <property type="match status" value="1"/>
</dbReference>
<keyword evidence="8" id="KW-0029">Amino-acid transport</keyword>
<dbReference type="PIRSF" id="PIRSF039085">
    <property type="entry name" value="ABC_ATPase_HisP"/>
    <property type="match status" value="1"/>
</dbReference>